<reference evidence="2 4" key="1">
    <citation type="journal article" date="2012" name="Nature">
        <title>Algal genomes reveal evolutionary mosaicism and the fate of nucleomorphs.</title>
        <authorList>
            <consortium name="DOE Joint Genome Institute"/>
            <person name="Curtis B.A."/>
            <person name="Tanifuji G."/>
            <person name="Burki F."/>
            <person name="Gruber A."/>
            <person name="Irimia M."/>
            <person name="Maruyama S."/>
            <person name="Arias M.C."/>
            <person name="Ball S.G."/>
            <person name="Gile G.H."/>
            <person name="Hirakawa Y."/>
            <person name="Hopkins J.F."/>
            <person name="Kuo A."/>
            <person name="Rensing S.A."/>
            <person name="Schmutz J."/>
            <person name="Symeonidi A."/>
            <person name="Elias M."/>
            <person name="Eveleigh R.J."/>
            <person name="Herman E.K."/>
            <person name="Klute M.J."/>
            <person name="Nakayama T."/>
            <person name="Obornik M."/>
            <person name="Reyes-Prieto A."/>
            <person name="Armbrust E.V."/>
            <person name="Aves S.J."/>
            <person name="Beiko R.G."/>
            <person name="Coutinho P."/>
            <person name="Dacks J.B."/>
            <person name="Durnford D.G."/>
            <person name="Fast N.M."/>
            <person name="Green B.R."/>
            <person name="Grisdale C.J."/>
            <person name="Hempel F."/>
            <person name="Henrissat B."/>
            <person name="Hoppner M.P."/>
            <person name="Ishida K."/>
            <person name="Kim E."/>
            <person name="Koreny L."/>
            <person name="Kroth P.G."/>
            <person name="Liu Y."/>
            <person name="Malik S.B."/>
            <person name="Maier U.G."/>
            <person name="McRose D."/>
            <person name="Mock T."/>
            <person name="Neilson J.A."/>
            <person name="Onodera N.T."/>
            <person name="Poole A.M."/>
            <person name="Pritham E.J."/>
            <person name="Richards T.A."/>
            <person name="Rocap G."/>
            <person name="Roy S.W."/>
            <person name="Sarai C."/>
            <person name="Schaack S."/>
            <person name="Shirato S."/>
            <person name="Slamovits C.H."/>
            <person name="Spencer D.F."/>
            <person name="Suzuki S."/>
            <person name="Worden A.Z."/>
            <person name="Zauner S."/>
            <person name="Barry K."/>
            <person name="Bell C."/>
            <person name="Bharti A.K."/>
            <person name="Crow J.A."/>
            <person name="Grimwood J."/>
            <person name="Kramer R."/>
            <person name="Lindquist E."/>
            <person name="Lucas S."/>
            <person name="Salamov A."/>
            <person name="McFadden G.I."/>
            <person name="Lane C.E."/>
            <person name="Keeling P.J."/>
            <person name="Gray M.W."/>
            <person name="Grigoriev I.V."/>
            <person name="Archibald J.M."/>
        </authorList>
    </citation>
    <scope>NUCLEOTIDE SEQUENCE</scope>
    <source>
        <strain evidence="2 4">CCMP2712</strain>
    </source>
</reference>
<dbReference type="HOGENOM" id="CLU_1996938_0_0_1"/>
<evidence type="ECO:0000256" key="1">
    <source>
        <dbReference type="SAM" id="SignalP"/>
    </source>
</evidence>
<dbReference type="GeneID" id="17305871"/>
<proteinExistence type="predicted"/>
<organism evidence="2">
    <name type="scientific">Guillardia theta (strain CCMP2712)</name>
    <name type="common">Cryptophyte</name>
    <dbReference type="NCBI Taxonomy" id="905079"/>
    <lineage>
        <taxon>Eukaryota</taxon>
        <taxon>Cryptophyceae</taxon>
        <taxon>Pyrenomonadales</taxon>
        <taxon>Geminigeraceae</taxon>
        <taxon>Guillardia</taxon>
    </lineage>
</organism>
<dbReference type="EnsemblProtists" id="EKX49200">
    <property type="protein sequence ID" value="EKX49200"/>
    <property type="gene ID" value="GUITHDRAFT_151640"/>
</dbReference>
<name>L1JM15_GUITC</name>
<evidence type="ECO:0000313" key="4">
    <source>
        <dbReference type="Proteomes" id="UP000011087"/>
    </source>
</evidence>
<gene>
    <name evidence="2" type="ORF">GUITHDRAFT_151640</name>
</gene>
<feature type="chain" id="PRO_5008771524" evidence="1">
    <location>
        <begin position="23"/>
        <end position="125"/>
    </location>
</feature>
<reference evidence="4" key="2">
    <citation type="submission" date="2012-11" db="EMBL/GenBank/DDBJ databases">
        <authorList>
            <person name="Kuo A."/>
            <person name="Curtis B.A."/>
            <person name="Tanifuji G."/>
            <person name="Burki F."/>
            <person name="Gruber A."/>
            <person name="Irimia M."/>
            <person name="Maruyama S."/>
            <person name="Arias M.C."/>
            <person name="Ball S.G."/>
            <person name="Gile G.H."/>
            <person name="Hirakawa Y."/>
            <person name="Hopkins J.F."/>
            <person name="Rensing S.A."/>
            <person name="Schmutz J."/>
            <person name="Symeonidi A."/>
            <person name="Elias M."/>
            <person name="Eveleigh R.J."/>
            <person name="Herman E.K."/>
            <person name="Klute M.J."/>
            <person name="Nakayama T."/>
            <person name="Obornik M."/>
            <person name="Reyes-Prieto A."/>
            <person name="Armbrust E.V."/>
            <person name="Aves S.J."/>
            <person name="Beiko R.G."/>
            <person name="Coutinho P."/>
            <person name="Dacks J.B."/>
            <person name="Durnford D.G."/>
            <person name="Fast N.M."/>
            <person name="Green B.R."/>
            <person name="Grisdale C."/>
            <person name="Hempe F."/>
            <person name="Henrissat B."/>
            <person name="Hoppner M.P."/>
            <person name="Ishida K.-I."/>
            <person name="Kim E."/>
            <person name="Koreny L."/>
            <person name="Kroth P.G."/>
            <person name="Liu Y."/>
            <person name="Malik S.-B."/>
            <person name="Maier U.G."/>
            <person name="McRose D."/>
            <person name="Mock T."/>
            <person name="Neilson J.A."/>
            <person name="Onodera N.T."/>
            <person name="Poole A.M."/>
            <person name="Pritham E.J."/>
            <person name="Richards T.A."/>
            <person name="Rocap G."/>
            <person name="Roy S.W."/>
            <person name="Sarai C."/>
            <person name="Schaack S."/>
            <person name="Shirato S."/>
            <person name="Slamovits C.H."/>
            <person name="Spencer D.F."/>
            <person name="Suzuki S."/>
            <person name="Worden A.Z."/>
            <person name="Zauner S."/>
            <person name="Barry K."/>
            <person name="Bell C."/>
            <person name="Bharti A.K."/>
            <person name="Crow J.A."/>
            <person name="Grimwood J."/>
            <person name="Kramer R."/>
            <person name="Lindquist E."/>
            <person name="Lucas S."/>
            <person name="Salamov A."/>
            <person name="McFadden G.I."/>
            <person name="Lane C.E."/>
            <person name="Keeling P.J."/>
            <person name="Gray M.W."/>
            <person name="Grigoriev I.V."/>
            <person name="Archibald J.M."/>
        </authorList>
    </citation>
    <scope>NUCLEOTIDE SEQUENCE</scope>
    <source>
        <strain evidence="4">CCMP2712</strain>
    </source>
</reference>
<dbReference type="PaxDb" id="55529-EKX49200"/>
<feature type="signal peptide" evidence="1">
    <location>
        <begin position="1"/>
        <end position="22"/>
    </location>
</feature>
<sequence>MFSRQSVYTAILVLLCASSAACYQSCNGNCSTFQSTSIVKPAVLPPALTDFERSFMSQMLQGFEAKEVHTKPAAFPSKIPSESGSFSVPHLVQPAGVVGDSSSRIITSGSLGNHHSFLDEHVGLF</sequence>
<dbReference type="AlphaFoldDB" id="L1JM15"/>
<accession>L1JM15</accession>
<dbReference type="EMBL" id="JH992983">
    <property type="protein sequence ID" value="EKX49200.1"/>
    <property type="molecule type" value="Genomic_DNA"/>
</dbReference>
<keyword evidence="1" id="KW-0732">Signal</keyword>
<evidence type="ECO:0000313" key="3">
    <source>
        <dbReference type="EnsemblProtists" id="EKX49200"/>
    </source>
</evidence>
<reference evidence="3" key="3">
    <citation type="submission" date="2015-06" db="UniProtKB">
        <authorList>
            <consortium name="EnsemblProtists"/>
        </authorList>
    </citation>
    <scope>IDENTIFICATION</scope>
</reference>
<protein>
    <submittedName>
        <fullName evidence="2 3">Uncharacterized protein</fullName>
    </submittedName>
</protein>
<dbReference type="PROSITE" id="PS51257">
    <property type="entry name" value="PROKAR_LIPOPROTEIN"/>
    <property type="match status" value="1"/>
</dbReference>
<dbReference type="Proteomes" id="UP000011087">
    <property type="component" value="Unassembled WGS sequence"/>
</dbReference>
<evidence type="ECO:0000313" key="2">
    <source>
        <dbReference type="EMBL" id="EKX49200.1"/>
    </source>
</evidence>
<dbReference type="KEGG" id="gtt:GUITHDRAFT_151640"/>
<keyword evidence="4" id="KW-1185">Reference proteome</keyword>
<dbReference type="RefSeq" id="XP_005836180.1">
    <property type="nucleotide sequence ID" value="XM_005836123.1"/>
</dbReference>